<proteinExistence type="predicted"/>
<name>A0AA90H138_9ACTN</name>
<sequence length="143" mass="16279">MNARNPRGRGGRKGQQHTASRRLKSYNVPLASPVTITRADGRTDQQPALPEKRSVPRSRRRGSAVCAMCGEKITGLLVVSKDQTVRGRQVHRACEEKSLAWVAERRARLQQAKTEEVPTERRRAKDWLIAENERLRRAQDAMR</sequence>
<accession>A0AA90H138</accession>
<evidence type="ECO:0000256" key="1">
    <source>
        <dbReference type="SAM" id="MobiDB-lite"/>
    </source>
</evidence>
<feature type="region of interest" description="Disordered" evidence="1">
    <location>
        <begin position="1"/>
        <end position="63"/>
    </location>
</feature>
<feature type="compositionally biased region" description="Basic residues" evidence="1">
    <location>
        <begin position="1"/>
        <end position="24"/>
    </location>
</feature>
<dbReference type="EMBL" id="JABXJJ020000009">
    <property type="protein sequence ID" value="MDI5969421.1"/>
    <property type="molecule type" value="Genomic_DNA"/>
</dbReference>
<protein>
    <submittedName>
        <fullName evidence="2">Uncharacterized protein</fullName>
    </submittedName>
</protein>
<dbReference type="RefSeq" id="WP_282698592.1">
    <property type="nucleotide sequence ID" value="NZ_JABXJJ020000009.1"/>
</dbReference>
<comment type="caution">
    <text evidence="2">The sequence shown here is derived from an EMBL/GenBank/DDBJ whole genome shotgun (WGS) entry which is preliminary data.</text>
</comment>
<organism evidence="2">
    <name type="scientific">Streptantibioticus silvisoli</name>
    <dbReference type="NCBI Taxonomy" id="2705255"/>
    <lineage>
        <taxon>Bacteria</taxon>
        <taxon>Bacillati</taxon>
        <taxon>Actinomycetota</taxon>
        <taxon>Actinomycetes</taxon>
        <taxon>Kitasatosporales</taxon>
        <taxon>Streptomycetaceae</taxon>
        <taxon>Streptantibioticus</taxon>
    </lineage>
</organism>
<dbReference type="AlphaFoldDB" id="A0AA90H138"/>
<gene>
    <name evidence="2" type="ORF">POF50_008700</name>
</gene>
<reference evidence="2" key="1">
    <citation type="submission" date="2023-05" db="EMBL/GenBank/DDBJ databases">
        <title>Streptantibioticus silvisoli sp. nov., acidotolerant actinomycetes 1 from pine litter.</title>
        <authorList>
            <person name="Swiecimska M."/>
            <person name="Golinska P."/>
            <person name="Sangal V."/>
            <person name="Wachnowicz B."/>
            <person name="Goodfellow M."/>
        </authorList>
    </citation>
    <scope>NUCLEOTIDE SEQUENCE</scope>
    <source>
        <strain evidence="2">SL13</strain>
    </source>
</reference>
<evidence type="ECO:0000313" key="2">
    <source>
        <dbReference type="EMBL" id="MDI5969421.1"/>
    </source>
</evidence>